<dbReference type="EMBL" id="CP059399">
    <property type="protein sequence ID" value="QLY29617.1"/>
    <property type="molecule type" value="Genomic_DNA"/>
</dbReference>
<dbReference type="InterPro" id="IPR029058">
    <property type="entry name" value="AB_hydrolase_fold"/>
</dbReference>
<dbReference type="Pfam" id="PF12697">
    <property type="entry name" value="Abhydrolase_6"/>
    <property type="match status" value="1"/>
</dbReference>
<dbReference type="GO" id="GO:0016787">
    <property type="term" value="F:hydrolase activity"/>
    <property type="evidence" value="ECO:0007669"/>
    <property type="project" value="UniProtKB-KW"/>
</dbReference>
<dbReference type="AlphaFoldDB" id="A0A7D6VCI8"/>
<dbReference type="PANTHER" id="PTHR43798">
    <property type="entry name" value="MONOACYLGLYCEROL LIPASE"/>
    <property type="match status" value="1"/>
</dbReference>
<dbReference type="RefSeq" id="WP_181580821.1">
    <property type="nucleotide sequence ID" value="NZ_CP059399.1"/>
</dbReference>
<reference evidence="2 3" key="1">
    <citation type="submission" date="2020-07" db="EMBL/GenBank/DDBJ databases">
        <authorList>
            <person name="Zhuang K."/>
            <person name="Ran Y."/>
        </authorList>
    </citation>
    <scope>NUCLEOTIDE SEQUENCE [LARGE SCALE GENOMIC DNA]</scope>
    <source>
        <strain evidence="2 3">WCH-YHL-001</strain>
    </source>
</reference>
<gene>
    <name evidence="2" type="ORF">H0264_30945</name>
</gene>
<dbReference type="Gene3D" id="3.40.50.1820">
    <property type="entry name" value="alpha/beta hydrolase"/>
    <property type="match status" value="1"/>
</dbReference>
<evidence type="ECO:0000313" key="2">
    <source>
        <dbReference type="EMBL" id="QLY29617.1"/>
    </source>
</evidence>
<evidence type="ECO:0000313" key="3">
    <source>
        <dbReference type="Proteomes" id="UP000515512"/>
    </source>
</evidence>
<dbReference type="InterPro" id="IPR050266">
    <property type="entry name" value="AB_hydrolase_sf"/>
</dbReference>
<dbReference type="InterPro" id="IPR000073">
    <property type="entry name" value="AB_hydrolase_1"/>
</dbReference>
<protein>
    <submittedName>
        <fullName evidence="2">Alpha/beta hydrolase</fullName>
    </submittedName>
</protein>
<dbReference type="PANTHER" id="PTHR43798:SF33">
    <property type="entry name" value="HYDROLASE, PUTATIVE (AFU_ORTHOLOGUE AFUA_2G14860)-RELATED"/>
    <property type="match status" value="1"/>
</dbReference>
<sequence>MAKIGRFTSNEAKAAYLRAYDDLATDWPVPSTDLDVETSFGTTRVRKSGTGEGAPLVLLPGMPGNLLFWMPFIEELSRDRVVYTLDVIGWPGRCEPTAPVRDHADIVRWLTEVFDGLGANHVHLAGYSDGAWIAGLFGTTHSERLASLSMLEPGGATFAKPRWSLLLKFLLAGMRPTRENMRKLTQWLTPGLELTDQEWAMALAGFKFRLAMPWPKPFTDEQLAAITAPLMVLFGGTTVVNDPEIGVRRLREHAPAADVETYPGVGHELLWAKTELVIPRLLNFVGSNESVRA</sequence>
<keyword evidence="3" id="KW-1185">Reference proteome</keyword>
<accession>A0A7D6VCI8</accession>
<dbReference type="Proteomes" id="UP000515512">
    <property type="component" value="Chromosome"/>
</dbReference>
<name>A0A7D6VCI8_9NOCA</name>
<proteinExistence type="predicted"/>
<feature type="domain" description="AB hydrolase-1" evidence="1">
    <location>
        <begin position="56"/>
        <end position="271"/>
    </location>
</feature>
<organism evidence="2 3">
    <name type="scientific">Nocardia huaxiensis</name>
    <dbReference type="NCBI Taxonomy" id="2755382"/>
    <lineage>
        <taxon>Bacteria</taxon>
        <taxon>Bacillati</taxon>
        <taxon>Actinomycetota</taxon>
        <taxon>Actinomycetes</taxon>
        <taxon>Mycobacteriales</taxon>
        <taxon>Nocardiaceae</taxon>
        <taxon>Nocardia</taxon>
    </lineage>
</organism>
<dbReference type="SUPFAM" id="SSF53474">
    <property type="entry name" value="alpha/beta-Hydrolases"/>
    <property type="match status" value="1"/>
</dbReference>
<keyword evidence="2" id="KW-0378">Hydrolase</keyword>
<evidence type="ECO:0000259" key="1">
    <source>
        <dbReference type="Pfam" id="PF12697"/>
    </source>
</evidence>
<dbReference type="KEGG" id="nhu:H0264_30945"/>
<dbReference type="GO" id="GO:0016020">
    <property type="term" value="C:membrane"/>
    <property type="evidence" value="ECO:0007669"/>
    <property type="project" value="TreeGrafter"/>
</dbReference>